<reference evidence="1 2" key="1">
    <citation type="submission" date="2024-07" db="EMBL/GenBank/DDBJ databases">
        <authorList>
            <person name="Dulla G.F.J."/>
            <person name="Delorm J.G."/>
        </authorList>
    </citation>
    <scope>NUCLEOTIDE SEQUENCE [LARGE SCALE GENOMIC DNA]</scope>
    <source>
        <strain evidence="1 2">JGD 233</strain>
    </source>
</reference>
<dbReference type="RefSeq" id="WP_367167294.1">
    <property type="nucleotide sequence ID" value="NZ_JBFKZN010000004.1"/>
</dbReference>
<gene>
    <name evidence="1" type="ORF">ABW286_09275</name>
</gene>
<accession>A0ABV3N0M3</accession>
<organism evidence="1 2">
    <name type="scientific">Erwinia papayae</name>
    <dbReference type="NCBI Taxonomy" id="206499"/>
    <lineage>
        <taxon>Bacteria</taxon>
        <taxon>Pseudomonadati</taxon>
        <taxon>Pseudomonadota</taxon>
        <taxon>Gammaproteobacteria</taxon>
        <taxon>Enterobacterales</taxon>
        <taxon>Erwiniaceae</taxon>
        <taxon>Erwinia</taxon>
    </lineage>
</organism>
<proteinExistence type="predicted"/>
<dbReference type="Proteomes" id="UP001554567">
    <property type="component" value="Unassembled WGS sequence"/>
</dbReference>
<protein>
    <submittedName>
        <fullName evidence="1">Uncharacterized protein</fullName>
    </submittedName>
</protein>
<keyword evidence="2" id="KW-1185">Reference proteome</keyword>
<sequence length="41" mass="4740">MSEMTCFFAGKSYSEENSARERQIMTEAVMASWRDGYEGRP</sequence>
<dbReference type="EMBL" id="JBFKZN010000004">
    <property type="protein sequence ID" value="MEW5289369.1"/>
    <property type="molecule type" value="Genomic_DNA"/>
</dbReference>
<name>A0ABV3N0M3_9GAMM</name>
<evidence type="ECO:0000313" key="1">
    <source>
        <dbReference type="EMBL" id="MEW5289369.1"/>
    </source>
</evidence>
<evidence type="ECO:0000313" key="2">
    <source>
        <dbReference type="Proteomes" id="UP001554567"/>
    </source>
</evidence>
<comment type="caution">
    <text evidence="1">The sequence shown here is derived from an EMBL/GenBank/DDBJ whole genome shotgun (WGS) entry which is preliminary data.</text>
</comment>